<dbReference type="AlphaFoldDB" id="A0A327Q7H2"/>
<accession>A0A327Q7H2</accession>
<feature type="signal peptide" evidence="1">
    <location>
        <begin position="1"/>
        <end position="24"/>
    </location>
</feature>
<feature type="chain" id="PRO_5016259621" evidence="1">
    <location>
        <begin position="25"/>
        <end position="168"/>
    </location>
</feature>
<comment type="caution">
    <text evidence="3">The sequence shown here is derived from an EMBL/GenBank/DDBJ whole genome shotgun (WGS) entry which is preliminary data.</text>
</comment>
<dbReference type="InterPro" id="IPR026444">
    <property type="entry name" value="Secre_tail"/>
</dbReference>
<keyword evidence="4" id="KW-1185">Reference proteome</keyword>
<feature type="domain" description="Secretion system C-terminal sorting" evidence="2">
    <location>
        <begin position="92"/>
        <end position="167"/>
    </location>
</feature>
<name>A0A327Q7H2_9BACT</name>
<dbReference type="EMBL" id="QLLL01000009">
    <property type="protein sequence ID" value="RAI99813.1"/>
    <property type="molecule type" value="Genomic_DNA"/>
</dbReference>
<reference evidence="3 4" key="1">
    <citation type="submission" date="2018-06" db="EMBL/GenBank/DDBJ databases">
        <title>Genomic Encyclopedia of Archaeal and Bacterial Type Strains, Phase II (KMG-II): from individual species to whole genera.</title>
        <authorList>
            <person name="Goeker M."/>
        </authorList>
    </citation>
    <scope>NUCLEOTIDE SEQUENCE [LARGE SCALE GENOMIC DNA]</scope>
    <source>
        <strain evidence="3 4">DSM 23857</strain>
    </source>
</reference>
<sequence length="168" mass="18088">MKHKILRPIIACCGIFLLSIPAFSQVQLVRQVVASSGGTNNINGVMYEYTIGEIAIVTFASGSRIVSQGFHQPEVLPKPPLATNIASNFVAFPNPAKSTLKIQLDLASPATVTAMMMNSAGQVVFQDVRDYGAGKITLPIEVEKFASGIYNLIVKVNGYVFTDKIVVQ</sequence>
<dbReference type="Pfam" id="PF18962">
    <property type="entry name" value="Por_Secre_tail"/>
    <property type="match status" value="1"/>
</dbReference>
<dbReference type="RefSeq" id="WP_111599767.1">
    <property type="nucleotide sequence ID" value="NZ_QLLL01000009.1"/>
</dbReference>
<gene>
    <name evidence="3" type="ORF">LX64_04366</name>
</gene>
<dbReference type="Proteomes" id="UP000249547">
    <property type="component" value="Unassembled WGS sequence"/>
</dbReference>
<dbReference type="NCBIfam" id="TIGR04183">
    <property type="entry name" value="Por_Secre_tail"/>
    <property type="match status" value="1"/>
</dbReference>
<keyword evidence="1" id="KW-0732">Signal</keyword>
<evidence type="ECO:0000313" key="4">
    <source>
        <dbReference type="Proteomes" id="UP000249547"/>
    </source>
</evidence>
<organism evidence="3 4">
    <name type="scientific">Chitinophaga skermanii</name>
    <dbReference type="NCBI Taxonomy" id="331697"/>
    <lineage>
        <taxon>Bacteria</taxon>
        <taxon>Pseudomonadati</taxon>
        <taxon>Bacteroidota</taxon>
        <taxon>Chitinophagia</taxon>
        <taxon>Chitinophagales</taxon>
        <taxon>Chitinophagaceae</taxon>
        <taxon>Chitinophaga</taxon>
    </lineage>
</organism>
<proteinExistence type="predicted"/>
<dbReference type="OrthoDB" id="671724at2"/>
<evidence type="ECO:0000259" key="2">
    <source>
        <dbReference type="Pfam" id="PF18962"/>
    </source>
</evidence>
<protein>
    <submittedName>
        <fullName evidence="3">Putative secreted protein (Por secretion system target)</fullName>
    </submittedName>
</protein>
<evidence type="ECO:0000313" key="3">
    <source>
        <dbReference type="EMBL" id="RAI99813.1"/>
    </source>
</evidence>
<evidence type="ECO:0000256" key="1">
    <source>
        <dbReference type="SAM" id="SignalP"/>
    </source>
</evidence>